<gene>
    <name evidence="2" type="ORF">NDU88_001436</name>
</gene>
<feature type="region of interest" description="Disordered" evidence="1">
    <location>
        <begin position="96"/>
        <end position="147"/>
    </location>
</feature>
<evidence type="ECO:0000313" key="2">
    <source>
        <dbReference type="EMBL" id="KAJ1096293.1"/>
    </source>
</evidence>
<keyword evidence="3" id="KW-1185">Reference proteome</keyword>
<evidence type="ECO:0000313" key="3">
    <source>
        <dbReference type="Proteomes" id="UP001066276"/>
    </source>
</evidence>
<proteinExistence type="predicted"/>
<feature type="region of interest" description="Disordered" evidence="1">
    <location>
        <begin position="1"/>
        <end position="38"/>
    </location>
</feature>
<accession>A0AAV7LZB6</accession>
<sequence>MNKPTGNAKQDMTKPVGGRMPKYQTSERETVYRNPGSKFSLPLDPRPWTIIRHQGTLVVTRWGMEEIARNILAFRCYFPRSPMSRTALRGDSTADDYEYSAVNPSSPPTSAMQHSGEATPTPTQQESSEGSPRLAAQPALGRGSRTK</sequence>
<feature type="compositionally biased region" description="Polar residues" evidence="1">
    <location>
        <begin position="102"/>
        <end position="130"/>
    </location>
</feature>
<organism evidence="2 3">
    <name type="scientific">Pleurodeles waltl</name>
    <name type="common">Iberian ribbed newt</name>
    <dbReference type="NCBI Taxonomy" id="8319"/>
    <lineage>
        <taxon>Eukaryota</taxon>
        <taxon>Metazoa</taxon>
        <taxon>Chordata</taxon>
        <taxon>Craniata</taxon>
        <taxon>Vertebrata</taxon>
        <taxon>Euteleostomi</taxon>
        <taxon>Amphibia</taxon>
        <taxon>Batrachia</taxon>
        <taxon>Caudata</taxon>
        <taxon>Salamandroidea</taxon>
        <taxon>Salamandridae</taxon>
        <taxon>Pleurodelinae</taxon>
        <taxon>Pleurodeles</taxon>
    </lineage>
</organism>
<reference evidence="2" key="1">
    <citation type="journal article" date="2022" name="bioRxiv">
        <title>Sequencing and chromosome-scale assembly of the giantPleurodeles waltlgenome.</title>
        <authorList>
            <person name="Brown T."/>
            <person name="Elewa A."/>
            <person name="Iarovenko S."/>
            <person name="Subramanian E."/>
            <person name="Araus A.J."/>
            <person name="Petzold A."/>
            <person name="Susuki M."/>
            <person name="Suzuki K.-i.T."/>
            <person name="Hayashi T."/>
            <person name="Toyoda A."/>
            <person name="Oliveira C."/>
            <person name="Osipova E."/>
            <person name="Leigh N.D."/>
            <person name="Simon A."/>
            <person name="Yun M.H."/>
        </authorList>
    </citation>
    <scope>NUCLEOTIDE SEQUENCE</scope>
    <source>
        <strain evidence="2">20211129_DDA</strain>
        <tissue evidence="2">Liver</tissue>
    </source>
</reference>
<dbReference type="Proteomes" id="UP001066276">
    <property type="component" value="Chromosome 10"/>
</dbReference>
<evidence type="ECO:0000256" key="1">
    <source>
        <dbReference type="SAM" id="MobiDB-lite"/>
    </source>
</evidence>
<dbReference type="EMBL" id="JANPWB010000014">
    <property type="protein sequence ID" value="KAJ1096293.1"/>
    <property type="molecule type" value="Genomic_DNA"/>
</dbReference>
<comment type="caution">
    <text evidence="2">The sequence shown here is derived from an EMBL/GenBank/DDBJ whole genome shotgun (WGS) entry which is preliminary data.</text>
</comment>
<feature type="compositionally biased region" description="Polar residues" evidence="1">
    <location>
        <begin position="1"/>
        <end position="10"/>
    </location>
</feature>
<name>A0AAV7LZB6_PLEWA</name>
<protein>
    <submittedName>
        <fullName evidence="2">Uncharacterized protein</fullName>
    </submittedName>
</protein>
<dbReference type="AlphaFoldDB" id="A0AAV7LZB6"/>